<feature type="non-terminal residue" evidence="1">
    <location>
        <position position="276"/>
    </location>
</feature>
<dbReference type="Proteomes" id="UP001145114">
    <property type="component" value="Unassembled WGS sequence"/>
</dbReference>
<feature type="non-terminal residue" evidence="1">
    <location>
        <position position="1"/>
    </location>
</feature>
<reference evidence="1" key="1">
    <citation type="submission" date="2022-06" db="EMBL/GenBank/DDBJ databases">
        <title>Phylogenomic reconstructions and comparative analyses of Kickxellomycotina fungi.</title>
        <authorList>
            <person name="Reynolds N.K."/>
            <person name="Stajich J.E."/>
            <person name="Barry K."/>
            <person name="Grigoriev I.V."/>
            <person name="Crous P."/>
            <person name="Smith M.E."/>
        </authorList>
    </citation>
    <scope>NUCLEOTIDE SEQUENCE</scope>
    <source>
        <strain evidence="1">RSA 2271</strain>
    </source>
</reference>
<gene>
    <name evidence="1" type="ORF">EV182_007757</name>
</gene>
<evidence type="ECO:0000313" key="2">
    <source>
        <dbReference type="Proteomes" id="UP001145114"/>
    </source>
</evidence>
<name>A0ACC1HKV7_9FUNG</name>
<comment type="caution">
    <text evidence="1">The sequence shown here is derived from an EMBL/GenBank/DDBJ whole genome shotgun (WGS) entry which is preliminary data.</text>
</comment>
<accession>A0ACC1HKV7</accession>
<organism evidence="1 2">
    <name type="scientific">Spiromyces aspiralis</name>
    <dbReference type="NCBI Taxonomy" id="68401"/>
    <lineage>
        <taxon>Eukaryota</taxon>
        <taxon>Fungi</taxon>
        <taxon>Fungi incertae sedis</taxon>
        <taxon>Zoopagomycota</taxon>
        <taxon>Kickxellomycotina</taxon>
        <taxon>Kickxellomycetes</taxon>
        <taxon>Kickxellales</taxon>
        <taxon>Kickxellaceae</taxon>
        <taxon>Spiromyces</taxon>
    </lineage>
</organism>
<dbReference type="EMBL" id="JAMZIH010003719">
    <property type="protein sequence ID" value="KAJ1676650.1"/>
    <property type="molecule type" value="Genomic_DNA"/>
</dbReference>
<proteinExistence type="predicted"/>
<protein>
    <submittedName>
        <fullName evidence="1">Uncharacterized protein</fullName>
    </submittedName>
</protein>
<sequence length="276" mass="31289">PFRISRKLQWAVSCGEFLLNQARQLQLQLSEREQREEQLSKQLEDVTRRQDVEMRMLRRKTEQQQKLNNDDLYSLHQENERLSQQLDDKKASLSKVTMEATRLQKQLESAQSQIDQMQSREAELVCEIDKIKVRHEADTAGLRRSISQFQREKSDVQEKLEVLRDSLSGKLRRMGLKGDSIISSCLADPGSSATLLDNALVNCDVATANGGLGASGLSLEAHSASSTTGLSVEELQRQIRRLEQANGQLKRQASRARATLKREMAEKRELQSMLAA</sequence>
<evidence type="ECO:0000313" key="1">
    <source>
        <dbReference type="EMBL" id="KAJ1676650.1"/>
    </source>
</evidence>
<keyword evidence="2" id="KW-1185">Reference proteome</keyword>